<dbReference type="AlphaFoldDB" id="A0A433NNS9"/>
<dbReference type="OrthoDB" id="157324at2"/>
<evidence type="ECO:0000313" key="5">
    <source>
        <dbReference type="EMBL" id="RUR85000.1"/>
    </source>
</evidence>
<dbReference type="PROSITE" id="PS50240">
    <property type="entry name" value="TRYPSIN_DOM"/>
    <property type="match status" value="1"/>
</dbReference>
<evidence type="ECO:0000256" key="1">
    <source>
        <dbReference type="ARBA" id="ARBA00023157"/>
    </source>
</evidence>
<sequence>MRRLSFVLSAALLLNLFAVTKSSSITFGESDEGRHPNVGALSADFDGTGTKFAFCTGTLVAPKVVLTAAHCLDFLPSYGISTVYVSFNQTFDQSNTFYSGSYVPHPEYGKNQNDPKDIGVILLNEEPLQPGTLTPLPLAKLPQAGLLDSLKAQGTLKNQVFTAVGYGQVRETKRLGPKAIMDNANRNMVLQTFQALNKAWLRLSQNPSTGDGGTCYGDSGGPHFLGGAESDLIVAITSTGDTVCRATDVDYRLDTPSARDFLQQFGVLLP</sequence>
<dbReference type="PROSITE" id="PS00134">
    <property type="entry name" value="TRYPSIN_HIS"/>
    <property type="match status" value="1"/>
</dbReference>
<dbReference type="Pfam" id="PF00089">
    <property type="entry name" value="Trypsin"/>
    <property type="match status" value="1"/>
</dbReference>
<dbReference type="GO" id="GO:0006508">
    <property type="term" value="P:proteolysis"/>
    <property type="evidence" value="ECO:0007669"/>
    <property type="project" value="UniProtKB-KW"/>
</dbReference>
<reference evidence="5 6" key="1">
    <citation type="journal article" date="2019" name="Genome Biol. Evol.">
        <title>Day and night: Metabolic profiles and evolutionary relationships of six axenic non-marine cyanobacteria.</title>
        <authorList>
            <person name="Will S.E."/>
            <person name="Henke P."/>
            <person name="Boedeker C."/>
            <person name="Huang S."/>
            <person name="Brinkmann H."/>
            <person name="Rohde M."/>
            <person name="Jarek M."/>
            <person name="Friedl T."/>
            <person name="Seufert S."/>
            <person name="Schumacher M."/>
            <person name="Overmann J."/>
            <person name="Neumann-Schaal M."/>
            <person name="Petersen J."/>
        </authorList>
    </citation>
    <scope>NUCLEOTIDE SEQUENCE [LARGE SCALE GENOMIC DNA]</scope>
    <source>
        <strain evidence="5 6">PCC 6912</strain>
    </source>
</reference>
<evidence type="ECO:0000259" key="4">
    <source>
        <dbReference type="PROSITE" id="PS50240"/>
    </source>
</evidence>
<keyword evidence="2" id="KW-0645">Protease</keyword>
<feature type="chain" id="PRO_5019280916" description="Peptidase S1 domain-containing protein" evidence="3">
    <location>
        <begin position="24"/>
        <end position="270"/>
    </location>
</feature>
<dbReference type="Gene3D" id="2.40.10.10">
    <property type="entry name" value="Trypsin-like serine proteases"/>
    <property type="match status" value="1"/>
</dbReference>
<dbReference type="GO" id="GO:0004252">
    <property type="term" value="F:serine-type endopeptidase activity"/>
    <property type="evidence" value="ECO:0007669"/>
    <property type="project" value="InterPro"/>
</dbReference>
<name>A0A433NNS9_CHLFR</name>
<keyword evidence="2" id="KW-0720">Serine protease</keyword>
<organism evidence="5 6">
    <name type="scientific">Chlorogloeopsis fritschii PCC 6912</name>
    <dbReference type="NCBI Taxonomy" id="211165"/>
    <lineage>
        <taxon>Bacteria</taxon>
        <taxon>Bacillati</taxon>
        <taxon>Cyanobacteriota</taxon>
        <taxon>Cyanophyceae</taxon>
        <taxon>Nostocales</taxon>
        <taxon>Chlorogloeopsidaceae</taxon>
        <taxon>Chlorogloeopsis</taxon>
    </lineage>
</organism>
<dbReference type="InterPro" id="IPR001314">
    <property type="entry name" value="Peptidase_S1A"/>
</dbReference>
<feature type="signal peptide" evidence="3">
    <location>
        <begin position="1"/>
        <end position="23"/>
    </location>
</feature>
<dbReference type="PANTHER" id="PTHR24260">
    <property type="match status" value="1"/>
</dbReference>
<accession>A0A433NNS9</accession>
<evidence type="ECO:0000256" key="2">
    <source>
        <dbReference type="RuleBase" id="RU363034"/>
    </source>
</evidence>
<keyword evidence="2" id="KW-0378">Hydrolase</keyword>
<evidence type="ECO:0000256" key="3">
    <source>
        <dbReference type="SAM" id="SignalP"/>
    </source>
</evidence>
<dbReference type="Proteomes" id="UP000268857">
    <property type="component" value="Unassembled WGS sequence"/>
</dbReference>
<dbReference type="InterPro" id="IPR051333">
    <property type="entry name" value="CLIP_Serine_Protease"/>
</dbReference>
<dbReference type="STRING" id="211165.GCA_000317285_03156"/>
<feature type="domain" description="Peptidase S1" evidence="4">
    <location>
        <begin position="25"/>
        <end position="244"/>
    </location>
</feature>
<dbReference type="RefSeq" id="WP_016872561.1">
    <property type="nucleotide sequence ID" value="NZ_AJLN01000084.1"/>
</dbReference>
<dbReference type="PRINTS" id="PR00722">
    <property type="entry name" value="CHYMOTRYPSIN"/>
</dbReference>
<dbReference type="InterPro" id="IPR043504">
    <property type="entry name" value="Peptidase_S1_PA_chymotrypsin"/>
</dbReference>
<dbReference type="PANTHER" id="PTHR24260:SF136">
    <property type="entry name" value="GH08193P-RELATED"/>
    <property type="match status" value="1"/>
</dbReference>
<dbReference type="InterPro" id="IPR001254">
    <property type="entry name" value="Trypsin_dom"/>
</dbReference>
<dbReference type="InterPro" id="IPR009003">
    <property type="entry name" value="Peptidase_S1_PA"/>
</dbReference>
<keyword evidence="1" id="KW-1015">Disulfide bond</keyword>
<gene>
    <name evidence="5" type="ORF">PCC6912_11160</name>
</gene>
<dbReference type="SUPFAM" id="SSF50494">
    <property type="entry name" value="Trypsin-like serine proteases"/>
    <property type="match status" value="1"/>
</dbReference>
<dbReference type="SMART" id="SM00020">
    <property type="entry name" value="Tryp_SPc"/>
    <property type="match status" value="1"/>
</dbReference>
<dbReference type="InterPro" id="IPR018114">
    <property type="entry name" value="TRYPSIN_HIS"/>
</dbReference>
<keyword evidence="3" id="KW-0732">Signal</keyword>
<comment type="caution">
    <text evidence="5">The sequence shown here is derived from an EMBL/GenBank/DDBJ whole genome shotgun (WGS) entry which is preliminary data.</text>
</comment>
<keyword evidence="6" id="KW-1185">Reference proteome</keyword>
<dbReference type="InterPro" id="IPR033116">
    <property type="entry name" value="TRYPSIN_SER"/>
</dbReference>
<evidence type="ECO:0000313" key="6">
    <source>
        <dbReference type="Proteomes" id="UP000268857"/>
    </source>
</evidence>
<dbReference type="PROSITE" id="PS00135">
    <property type="entry name" value="TRYPSIN_SER"/>
    <property type="match status" value="1"/>
</dbReference>
<protein>
    <recommendedName>
        <fullName evidence="4">Peptidase S1 domain-containing protein</fullName>
    </recommendedName>
</protein>
<dbReference type="EMBL" id="RSCJ01000003">
    <property type="protein sequence ID" value="RUR85000.1"/>
    <property type="molecule type" value="Genomic_DNA"/>
</dbReference>
<proteinExistence type="predicted"/>